<comment type="caution">
    <text evidence="1">The sequence shown here is derived from an EMBL/GenBank/DDBJ whole genome shotgun (WGS) entry which is preliminary data.</text>
</comment>
<proteinExistence type="predicted"/>
<dbReference type="AlphaFoldDB" id="A0A158L1H5"/>
<protein>
    <submittedName>
        <fullName evidence="1">Uncharacterized protein</fullName>
    </submittedName>
</protein>
<sequence>MEPAAVILDEAGKLATQVLASLNQRGDPARGLWYDDGSVSREGRRKSLSWVVGRVSLRPYRLSDEFR</sequence>
<dbReference type="EMBL" id="FCON02000264">
    <property type="protein sequence ID" value="SAL87085.1"/>
    <property type="molecule type" value="Genomic_DNA"/>
</dbReference>
<organism evidence="1 2">
    <name type="scientific">Caballeronia choica</name>
    <dbReference type="NCBI Taxonomy" id="326476"/>
    <lineage>
        <taxon>Bacteria</taxon>
        <taxon>Pseudomonadati</taxon>
        <taxon>Pseudomonadota</taxon>
        <taxon>Betaproteobacteria</taxon>
        <taxon>Burkholderiales</taxon>
        <taxon>Burkholderiaceae</taxon>
        <taxon>Caballeronia</taxon>
    </lineage>
</organism>
<evidence type="ECO:0000313" key="1">
    <source>
        <dbReference type="EMBL" id="SAL87085.1"/>
    </source>
</evidence>
<name>A0A158L1H5_9BURK</name>
<accession>A0A158L1H5</accession>
<dbReference type="Proteomes" id="UP000054770">
    <property type="component" value="Unassembled WGS sequence"/>
</dbReference>
<gene>
    <name evidence="1" type="ORF">AWB68_08268</name>
</gene>
<evidence type="ECO:0000313" key="2">
    <source>
        <dbReference type="Proteomes" id="UP000054770"/>
    </source>
</evidence>
<reference evidence="1" key="1">
    <citation type="submission" date="2016-01" db="EMBL/GenBank/DDBJ databases">
        <authorList>
            <person name="Peeters C."/>
        </authorList>
    </citation>
    <scope>NUCLEOTIDE SEQUENCE [LARGE SCALE GENOMIC DNA]</scope>
    <source>
        <strain evidence="1">LMG 22940</strain>
    </source>
</reference>
<keyword evidence="2" id="KW-1185">Reference proteome</keyword>